<dbReference type="Proteomes" id="UP000076442">
    <property type="component" value="Unassembled WGS sequence"/>
</dbReference>
<organism evidence="1 3">
    <name type="scientific">Bacillus subtilis</name>
    <dbReference type="NCBI Taxonomy" id="1423"/>
    <lineage>
        <taxon>Bacteria</taxon>
        <taxon>Bacillati</taxon>
        <taxon>Bacillota</taxon>
        <taxon>Bacilli</taxon>
        <taxon>Bacillales</taxon>
        <taxon>Bacillaceae</taxon>
        <taxon>Bacillus</taxon>
    </lineage>
</organism>
<evidence type="ECO:0000313" key="3">
    <source>
        <dbReference type="Proteomes" id="UP000076442"/>
    </source>
</evidence>
<evidence type="ECO:0000313" key="1">
    <source>
        <dbReference type="EMBL" id="KZD95359.1"/>
    </source>
</evidence>
<proteinExistence type="predicted"/>
<sequence>MKPENLRIIKGHGWYKNFVGHVYEIVEEDFIQEAYLVKTWYTTEDDIRMKLCVVFKEDCEIEISEKVVQESDY</sequence>
<dbReference type="RefSeq" id="WP_032721847.1">
    <property type="nucleotide sequence ID" value="NZ_CAJNPT010000006.1"/>
</dbReference>
<protein>
    <recommendedName>
        <fullName evidence="4">DUF1653 domain-containing protein</fullName>
    </recommendedName>
</protein>
<dbReference type="Proteomes" id="UP001229422">
    <property type="component" value="Chromosome"/>
</dbReference>
<name>A0AAP1EAJ5_BACIU</name>
<dbReference type="EMBL" id="CP125292">
    <property type="protein sequence ID" value="WHM21487.1"/>
    <property type="molecule type" value="Genomic_DNA"/>
</dbReference>
<evidence type="ECO:0000313" key="2">
    <source>
        <dbReference type="EMBL" id="WHM21487.1"/>
    </source>
</evidence>
<reference evidence="2" key="2">
    <citation type="submission" date="2023-05" db="EMBL/GenBank/DDBJ databases">
        <title>Complete genome sequence of Bacillus subtilis SRCM117797 isolated from Soybean paste.</title>
        <authorList>
            <person name="Abraha H.B."/>
            <person name="Kim K.-P."/>
            <person name="Ryu M.-S."/>
            <person name="Jeong D.-Y."/>
        </authorList>
    </citation>
    <scope>NUCLEOTIDE SEQUENCE</scope>
    <source>
        <strain evidence="2">SRCM117797</strain>
    </source>
</reference>
<gene>
    <name evidence="1" type="ORF">B4122_0331</name>
    <name evidence="2" type="ORF">QL281_22450</name>
</gene>
<dbReference type="AlphaFoldDB" id="A0AAP1EAJ5"/>
<dbReference type="EMBL" id="LJZV01000001">
    <property type="protein sequence ID" value="KZD95359.1"/>
    <property type="molecule type" value="Genomic_DNA"/>
</dbReference>
<accession>A0AAP1EAJ5</accession>
<reference evidence="1 3" key="1">
    <citation type="submission" date="2015-09" db="EMBL/GenBank/DDBJ databases">
        <title>Spore heat resistance.</title>
        <authorList>
            <person name="Boekhorst J."/>
            <person name="Berendsen E.M."/>
            <person name="Wells-Bennik M.H."/>
            <person name="Kuipers O.P."/>
        </authorList>
    </citation>
    <scope>NUCLEOTIDE SEQUENCE [LARGE SCALE GENOMIC DNA]</scope>
    <source>
        <strain evidence="1 3">B4122</strain>
    </source>
</reference>
<evidence type="ECO:0008006" key="4">
    <source>
        <dbReference type="Google" id="ProtNLM"/>
    </source>
</evidence>